<sequence length="236" mass="26423">MSLTMFKQLQQFQQQFADHPVAQRKINAALATYLGLAQRQLPDDPLPALSFSVHQLVNQPALMALETLLADFRQALITTYGIWHLPNNRWLDDLHDFVAGRPVLEIMAGNGVISHGLRARGDDVVATDNFVWSGQDNQRPDPWTTVIPCAADQALRIYPHAVVIMSWAPDTDNSDLAVLQALRQAHFAGDFIIIGEKMQATNSPAFWATAQLTVPPLLNQHHHSFDNIHDHVYLVK</sequence>
<accession>A0ABM6HVD9</accession>
<name>A0ABM6HVD9_9LACO</name>
<keyword evidence="1" id="KW-0489">Methyltransferase</keyword>
<dbReference type="EMBL" id="CP016329">
    <property type="protein sequence ID" value="AQN80337.1"/>
    <property type="molecule type" value="Genomic_DNA"/>
</dbReference>
<gene>
    <name evidence="1" type="ORF">A9176_08255</name>
</gene>
<dbReference type="SUPFAM" id="SSF53335">
    <property type="entry name" value="S-adenosyl-L-methionine-dependent methyltransferases"/>
    <property type="match status" value="1"/>
</dbReference>
<organism evidence="1 2">
    <name type="scientific">Leuconostoc garlicum</name>
    <dbReference type="NCBI Taxonomy" id="255248"/>
    <lineage>
        <taxon>Bacteria</taxon>
        <taxon>Bacillati</taxon>
        <taxon>Bacillota</taxon>
        <taxon>Bacilli</taxon>
        <taxon>Lactobacillales</taxon>
        <taxon>Lactobacillaceae</taxon>
        <taxon>Leuconostoc</taxon>
    </lineage>
</organism>
<proteinExistence type="predicted"/>
<evidence type="ECO:0000313" key="2">
    <source>
        <dbReference type="Proteomes" id="UP000188147"/>
    </source>
</evidence>
<protein>
    <submittedName>
        <fullName evidence="1">SAM-dependent methyltransferase</fullName>
    </submittedName>
</protein>
<reference evidence="1 2" key="1">
    <citation type="submission" date="2016-06" db="EMBL/GenBank/DDBJ databases">
        <authorList>
            <person name="Kim H.J."/>
        </authorList>
    </citation>
    <scope>NUCLEOTIDE SEQUENCE [LARGE SCALE GENOMIC DNA]</scope>
    <source>
        <strain evidence="1 2">KFRI01</strain>
    </source>
</reference>
<keyword evidence="1" id="KW-0808">Transferase</keyword>
<dbReference type="GO" id="GO:0032259">
    <property type="term" value="P:methylation"/>
    <property type="evidence" value="ECO:0007669"/>
    <property type="project" value="UniProtKB-KW"/>
</dbReference>
<evidence type="ECO:0000313" key="1">
    <source>
        <dbReference type="EMBL" id="AQN80337.1"/>
    </source>
</evidence>
<dbReference type="Proteomes" id="UP000188147">
    <property type="component" value="Chromosome"/>
</dbReference>
<dbReference type="InterPro" id="IPR029063">
    <property type="entry name" value="SAM-dependent_MTases_sf"/>
</dbReference>
<dbReference type="GO" id="GO:0008168">
    <property type="term" value="F:methyltransferase activity"/>
    <property type="evidence" value="ECO:0007669"/>
    <property type="project" value="UniProtKB-KW"/>
</dbReference>
<keyword evidence="2" id="KW-1185">Reference proteome</keyword>